<evidence type="ECO:0000256" key="3">
    <source>
        <dbReference type="ARBA" id="ARBA00013109"/>
    </source>
</evidence>
<dbReference type="InterPro" id="IPR003754">
    <property type="entry name" value="4pyrrol_synth_uPrphyn_synth"/>
</dbReference>
<evidence type="ECO:0000256" key="2">
    <source>
        <dbReference type="ARBA" id="ARBA00008133"/>
    </source>
</evidence>
<evidence type="ECO:0000256" key="4">
    <source>
        <dbReference type="ARBA" id="ARBA00023239"/>
    </source>
</evidence>
<dbReference type="GO" id="GO:0006780">
    <property type="term" value="P:uroporphyrinogen III biosynthetic process"/>
    <property type="evidence" value="ECO:0007669"/>
    <property type="project" value="InterPro"/>
</dbReference>
<accession>A0A382AK68</accession>
<dbReference type="Pfam" id="PF02602">
    <property type="entry name" value="HEM4"/>
    <property type="match status" value="1"/>
</dbReference>
<dbReference type="GO" id="GO:0004852">
    <property type="term" value="F:uroporphyrinogen-III synthase activity"/>
    <property type="evidence" value="ECO:0007669"/>
    <property type="project" value="UniProtKB-EC"/>
</dbReference>
<evidence type="ECO:0000256" key="1">
    <source>
        <dbReference type="ARBA" id="ARBA00004772"/>
    </source>
</evidence>
<dbReference type="AlphaFoldDB" id="A0A382AK68"/>
<gene>
    <name evidence="10" type="ORF">METZ01_LOCUS154231</name>
</gene>
<evidence type="ECO:0000256" key="5">
    <source>
        <dbReference type="ARBA" id="ARBA00023244"/>
    </source>
</evidence>
<keyword evidence="5" id="KW-0627">Porphyrin biosynthesis</keyword>
<dbReference type="InterPro" id="IPR036108">
    <property type="entry name" value="4pyrrol_syn_uPrphyn_synt_sf"/>
</dbReference>
<evidence type="ECO:0000256" key="6">
    <source>
        <dbReference type="ARBA" id="ARBA00031702"/>
    </source>
</evidence>
<comment type="similarity">
    <text evidence="2">Belongs to the uroporphyrinogen-III synthase family.</text>
</comment>
<dbReference type="EMBL" id="UINC01025569">
    <property type="protein sequence ID" value="SVB01377.1"/>
    <property type="molecule type" value="Genomic_DNA"/>
</dbReference>
<organism evidence="10">
    <name type="scientific">marine metagenome</name>
    <dbReference type="NCBI Taxonomy" id="408172"/>
    <lineage>
        <taxon>unclassified sequences</taxon>
        <taxon>metagenomes</taxon>
        <taxon>ecological metagenomes</taxon>
    </lineage>
</organism>
<evidence type="ECO:0000259" key="9">
    <source>
        <dbReference type="Pfam" id="PF02602"/>
    </source>
</evidence>
<evidence type="ECO:0000256" key="7">
    <source>
        <dbReference type="ARBA" id="ARBA00032649"/>
    </source>
</evidence>
<protein>
    <recommendedName>
        <fullName evidence="3">uroporphyrinogen-III synthase</fullName>
        <ecNumber evidence="3">4.2.1.75</ecNumber>
    </recommendedName>
    <alternativeName>
        <fullName evidence="7">Hydroxymethylbilane hydrolyase [cyclizing]</fullName>
    </alternativeName>
    <alternativeName>
        <fullName evidence="6">Uroporphyrinogen-III cosynthase</fullName>
    </alternativeName>
</protein>
<name>A0A382AK68_9ZZZZ</name>
<comment type="catalytic activity">
    <reaction evidence="8">
        <text>hydroxymethylbilane = uroporphyrinogen III + H2O</text>
        <dbReference type="Rhea" id="RHEA:18965"/>
        <dbReference type="ChEBI" id="CHEBI:15377"/>
        <dbReference type="ChEBI" id="CHEBI:57308"/>
        <dbReference type="ChEBI" id="CHEBI:57845"/>
        <dbReference type="EC" id="4.2.1.75"/>
    </reaction>
</comment>
<dbReference type="PANTHER" id="PTHR38042">
    <property type="entry name" value="UROPORPHYRINOGEN-III SYNTHASE, CHLOROPLASTIC"/>
    <property type="match status" value="1"/>
</dbReference>
<proteinExistence type="inferred from homology"/>
<dbReference type="InterPro" id="IPR039793">
    <property type="entry name" value="UROS/Hem4"/>
</dbReference>
<evidence type="ECO:0000256" key="8">
    <source>
        <dbReference type="ARBA" id="ARBA00048617"/>
    </source>
</evidence>
<reference evidence="10" key="1">
    <citation type="submission" date="2018-05" db="EMBL/GenBank/DDBJ databases">
        <authorList>
            <person name="Lanie J.A."/>
            <person name="Ng W.-L."/>
            <person name="Kazmierczak K.M."/>
            <person name="Andrzejewski T.M."/>
            <person name="Davidsen T.M."/>
            <person name="Wayne K.J."/>
            <person name="Tettelin H."/>
            <person name="Glass J.I."/>
            <person name="Rusch D."/>
            <person name="Podicherti R."/>
            <person name="Tsui H.-C.T."/>
            <person name="Winkler M.E."/>
        </authorList>
    </citation>
    <scope>NUCLEOTIDE SEQUENCE</scope>
</reference>
<sequence length="242" mass="27243">MVLLTRPLSQVGNLQSLLEDSDLDYVLFPAIEINKIDTVVPSQTYDVIIFISVNAVIYSEEYFSQLFVEPLKIFAVGPTTAKKLTDKGVKVDAYPLENASSQELLTMPECEKLSDKKILIVRGKGGSETLKNSLKVMNQVDYLEVYRRTACEVSRLHVESIERFMQTPDGIVIANSVDSLFNVVKLVKEIRSYHEDQLKSRTLVVLSERIKVQAQSIGFNNVHVARTPSDKGTIIEILNHQK</sequence>
<evidence type="ECO:0000313" key="10">
    <source>
        <dbReference type="EMBL" id="SVB01377.1"/>
    </source>
</evidence>
<dbReference type="CDD" id="cd06578">
    <property type="entry name" value="HemD"/>
    <property type="match status" value="1"/>
</dbReference>
<comment type="pathway">
    <text evidence="1">Porphyrin-containing compound metabolism; protoporphyrin-IX biosynthesis; coproporphyrinogen-III from 5-aminolevulinate: step 3/4.</text>
</comment>
<keyword evidence="4" id="KW-0456">Lyase</keyword>
<dbReference type="EC" id="4.2.1.75" evidence="3"/>
<dbReference type="Gene3D" id="3.40.50.10090">
    <property type="match status" value="2"/>
</dbReference>
<dbReference type="SUPFAM" id="SSF69618">
    <property type="entry name" value="HemD-like"/>
    <property type="match status" value="1"/>
</dbReference>
<feature type="domain" description="Tetrapyrrole biosynthesis uroporphyrinogen III synthase" evidence="9">
    <location>
        <begin position="14"/>
        <end position="233"/>
    </location>
</feature>
<dbReference type="PANTHER" id="PTHR38042:SF1">
    <property type="entry name" value="UROPORPHYRINOGEN-III SYNTHASE, CHLOROPLASTIC"/>
    <property type="match status" value="1"/>
</dbReference>